<dbReference type="SUPFAM" id="SSF46626">
    <property type="entry name" value="Cytochrome c"/>
    <property type="match status" value="1"/>
</dbReference>
<name>Q1JVS4_DESA6</name>
<evidence type="ECO:0000256" key="1">
    <source>
        <dbReference type="ARBA" id="ARBA00022617"/>
    </source>
</evidence>
<keyword evidence="4" id="KW-0732">Signal</keyword>
<evidence type="ECO:0000313" key="7">
    <source>
        <dbReference type="Proteomes" id="UP000005695"/>
    </source>
</evidence>
<keyword evidence="7" id="KW-1185">Reference proteome</keyword>
<evidence type="ECO:0000259" key="5">
    <source>
        <dbReference type="Pfam" id="PF13442"/>
    </source>
</evidence>
<evidence type="ECO:0000313" key="6">
    <source>
        <dbReference type="EMBL" id="EAT14330.1"/>
    </source>
</evidence>
<gene>
    <name evidence="6" type="ORF">Dace_0087</name>
</gene>
<dbReference type="OrthoDB" id="5405625at2"/>
<sequence>MKKTLFVTLCIFCLVAFSSSAFAAKGWRAGKKTYKSVCMSCHKRGGEAQRLKLNQWSKAKWTKYFAEEKKGKHADPWGQLTDEEKDNLLKYFHKYAKDDHTRLGCG</sequence>
<keyword evidence="3" id="KW-0408">Iron</keyword>
<dbReference type="GO" id="GO:0020037">
    <property type="term" value="F:heme binding"/>
    <property type="evidence" value="ECO:0007669"/>
    <property type="project" value="InterPro"/>
</dbReference>
<evidence type="ECO:0000256" key="3">
    <source>
        <dbReference type="ARBA" id="ARBA00023004"/>
    </source>
</evidence>
<reference evidence="6" key="2">
    <citation type="submission" date="2006-05" db="EMBL/GenBank/DDBJ databases">
        <title>Sequencing of the draft genome and assembly of Desulfuromonas acetoxidans DSM 684.</title>
        <authorList>
            <consortium name="US DOE Joint Genome Institute (JGI-PGF)"/>
            <person name="Copeland A."/>
            <person name="Lucas S."/>
            <person name="Lapidus A."/>
            <person name="Barry K."/>
            <person name="Detter J.C."/>
            <person name="Glavina del Rio T."/>
            <person name="Hammon N."/>
            <person name="Israni S."/>
            <person name="Dalin E."/>
            <person name="Tice H."/>
            <person name="Bruce D."/>
            <person name="Pitluck S."/>
            <person name="Richardson P."/>
        </authorList>
    </citation>
    <scope>NUCLEOTIDE SEQUENCE [LARGE SCALE GENOMIC DNA]</scope>
    <source>
        <strain evidence="6">DSM 684</strain>
    </source>
</reference>
<dbReference type="Gene3D" id="1.10.760.10">
    <property type="entry name" value="Cytochrome c-like domain"/>
    <property type="match status" value="1"/>
</dbReference>
<accession>Q1JVS4</accession>
<dbReference type="GO" id="GO:0046872">
    <property type="term" value="F:metal ion binding"/>
    <property type="evidence" value="ECO:0007669"/>
    <property type="project" value="UniProtKB-KW"/>
</dbReference>
<dbReference type="AlphaFoldDB" id="Q1JVS4"/>
<feature type="signal peptide" evidence="4">
    <location>
        <begin position="1"/>
        <end position="23"/>
    </location>
</feature>
<dbReference type="EMBL" id="AAEW02000032">
    <property type="protein sequence ID" value="EAT14330.1"/>
    <property type="molecule type" value="Genomic_DNA"/>
</dbReference>
<keyword evidence="2" id="KW-0479">Metal-binding</keyword>
<organism evidence="6 7">
    <name type="scientific">Desulfuromonas acetoxidans (strain DSM 684 / 11070)</name>
    <dbReference type="NCBI Taxonomy" id="281689"/>
    <lineage>
        <taxon>Bacteria</taxon>
        <taxon>Pseudomonadati</taxon>
        <taxon>Thermodesulfobacteriota</taxon>
        <taxon>Desulfuromonadia</taxon>
        <taxon>Desulfuromonadales</taxon>
        <taxon>Desulfuromonadaceae</taxon>
        <taxon>Desulfuromonas</taxon>
    </lineage>
</organism>
<proteinExistence type="predicted"/>
<dbReference type="RefSeq" id="WP_006002959.1">
    <property type="nucleotide sequence ID" value="NZ_AAEW02000032.1"/>
</dbReference>
<keyword evidence="1" id="KW-0349">Heme</keyword>
<dbReference type="Proteomes" id="UP000005695">
    <property type="component" value="Unassembled WGS sequence"/>
</dbReference>
<dbReference type="InterPro" id="IPR036909">
    <property type="entry name" value="Cyt_c-like_dom_sf"/>
</dbReference>
<reference evidence="6" key="1">
    <citation type="submission" date="2006-05" db="EMBL/GenBank/DDBJ databases">
        <title>Annotation of the draft genome assembly of Desulfuromonas acetoxidans DSM 684.</title>
        <authorList>
            <consortium name="US DOE Joint Genome Institute (JGI-ORNL)"/>
            <person name="Larimer F."/>
            <person name="Land M."/>
            <person name="Hauser L."/>
        </authorList>
    </citation>
    <scope>NUCLEOTIDE SEQUENCE [LARGE SCALE GENOMIC DNA]</scope>
    <source>
        <strain evidence="6">DSM 684</strain>
    </source>
</reference>
<feature type="chain" id="PRO_5004192215" description="Cytochrome c domain-containing protein" evidence="4">
    <location>
        <begin position="24"/>
        <end position="106"/>
    </location>
</feature>
<dbReference type="GO" id="GO:0009055">
    <property type="term" value="F:electron transfer activity"/>
    <property type="evidence" value="ECO:0007669"/>
    <property type="project" value="InterPro"/>
</dbReference>
<dbReference type="Pfam" id="PF13442">
    <property type="entry name" value="Cytochrome_CBB3"/>
    <property type="match status" value="1"/>
</dbReference>
<comment type="caution">
    <text evidence="6">The sequence shown here is derived from an EMBL/GenBank/DDBJ whole genome shotgun (WGS) entry which is preliminary data.</text>
</comment>
<evidence type="ECO:0000256" key="4">
    <source>
        <dbReference type="SAM" id="SignalP"/>
    </source>
</evidence>
<protein>
    <recommendedName>
        <fullName evidence="5">Cytochrome c domain-containing protein</fullName>
    </recommendedName>
</protein>
<dbReference type="InterPro" id="IPR009056">
    <property type="entry name" value="Cyt_c-like_dom"/>
</dbReference>
<feature type="domain" description="Cytochrome c" evidence="5">
    <location>
        <begin position="27"/>
        <end position="91"/>
    </location>
</feature>
<evidence type="ECO:0000256" key="2">
    <source>
        <dbReference type="ARBA" id="ARBA00022723"/>
    </source>
</evidence>